<dbReference type="RefSeq" id="WP_345737572.1">
    <property type="nucleotide sequence ID" value="NZ_BAABIA010000007.1"/>
</dbReference>
<feature type="domain" description="OmpA-like" evidence="1">
    <location>
        <begin position="318"/>
        <end position="395"/>
    </location>
</feature>
<sequence>MRFSLLLITLALLPLAMILHGWIFTEHQLPGLRAKALAALRENGIRAAVVDLRYLDLRVAGNAPDLDSLEKARATVVQTGPVRLVADDLCIPASLNARLDGAKLSLEGWLPGEVHIREVSQLLGKLRPDLTLDTSKLRPAVQVRWPEGEKGPLSAESSLMEPLLEKLRVACWIDLVQDEKGLLMKGMLPANGLKAALTAEFEKAGREELLESTHTLPAEFADAGTLLPLVKRFFATATPRRFWINDQGEPLLEAPATRTLESEWLALLRPVTGGKRVTLKLTHYPSTFHFPGYESESPLPKAQGESLKQALSAQPMGFAPGSAMLTAEQQARLAALTPLLLTAGPAARLIIGGHPDPEANVVEGKRLALARADQVHSFLVEQGLPASDVKTMAFDAVPAGTAGAPAQIDSVEILLR</sequence>
<dbReference type="Gene3D" id="3.30.1330.60">
    <property type="entry name" value="OmpA-like domain"/>
    <property type="match status" value="1"/>
</dbReference>
<dbReference type="EMBL" id="BAABIA010000007">
    <property type="protein sequence ID" value="GAA5144185.1"/>
    <property type="molecule type" value="Genomic_DNA"/>
</dbReference>
<dbReference type="InterPro" id="IPR036737">
    <property type="entry name" value="OmpA-like_sf"/>
</dbReference>
<keyword evidence="3" id="KW-1185">Reference proteome</keyword>
<accession>A0ABP9PC11</accession>
<dbReference type="Pfam" id="PF00691">
    <property type="entry name" value="OmpA"/>
    <property type="match status" value="1"/>
</dbReference>
<dbReference type="Proteomes" id="UP001499852">
    <property type="component" value="Unassembled WGS sequence"/>
</dbReference>
<evidence type="ECO:0000313" key="2">
    <source>
        <dbReference type="EMBL" id="GAA5144185.1"/>
    </source>
</evidence>
<evidence type="ECO:0000259" key="1">
    <source>
        <dbReference type="Pfam" id="PF00691"/>
    </source>
</evidence>
<comment type="caution">
    <text evidence="2">The sequence shown here is derived from an EMBL/GenBank/DDBJ whole genome shotgun (WGS) entry which is preliminary data.</text>
</comment>
<protein>
    <recommendedName>
        <fullName evidence="1">OmpA-like domain-containing protein</fullName>
    </recommendedName>
</protein>
<dbReference type="InterPro" id="IPR006665">
    <property type="entry name" value="OmpA-like"/>
</dbReference>
<dbReference type="SUPFAM" id="SSF103088">
    <property type="entry name" value="OmpA-like"/>
    <property type="match status" value="1"/>
</dbReference>
<reference evidence="3" key="1">
    <citation type="journal article" date="2019" name="Int. J. Syst. Evol. Microbiol.">
        <title>The Global Catalogue of Microorganisms (GCM) 10K type strain sequencing project: providing services to taxonomists for standard genome sequencing and annotation.</title>
        <authorList>
            <consortium name="The Broad Institute Genomics Platform"/>
            <consortium name="The Broad Institute Genome Sequencing Center for Infectious Disease"/>
            <person name="Wu L."/>
            <person name="Ma J."/>
        </authorList>
    </citation>
    <scope>NUCLEOTIDE SEQUENCE [LARGE SCALE GENOMIC DNA]</scope>
    <source>
        <strain evidence="3">JCM 18053</strain>
    </source>
</reference>
<evidence type="ECO:0000313" key="3">
    <source>
        <dbReference type="Proteomes" id="UP001499852"/>
    </source>
</evidence>
<organism evidence="2 3">
    <name type="scientific">Prosthecobacter algae</name>
    <dbReference type="NCBI Taxonomy" id="1144682"/>
    <lineage>
        <taxon>Bacteria</taxon>
        <taxon>Pseudomonadati</taxon>
        <taxon>Verrucomicrobiota</taxon>
        <taxon>Verrucomicrobiia</taxon>
        <taxon>Verrucomicrobiales</taxon>
        <taxon>Verrucomicrobiaceae</taxon>
        <taxon>Prosthecobacter</taxon>
    </lineage>
</organism>
<proteinExistence type="predicted"/>
<name>A0ABP9PC11_9BACT</name>
<gene>
    <name evidence="2" type="ORF">GCM10023213_33820</name>
</gene>